<sequence>MDADPTFYDDRLAAEMDRGEFVLAVVTATKPDFYKQAPVVAAARERGLPCFVVHTGQHYDDLLGHGLEEYDLEPAIAADLGIRGDLSEKTAQTMLAVKQLADRLDEWPDTTVLPLVHGDTHAAAIFPQAWLFATNQQVAHNEAGLRAMAPDYDAVPDTDEGYPDPAALVDAQWDGEWSVDRTEPFPEQYDTFVGSAAARYQFAPVELNREHLESEGYPREVDGDERVPVVGNSVVDAIDMKADHDGESVFDVYPVLEARDDWVRVDIHRRANLLPGRFRALVEGVIALVEDGYNVNFVELTATRHALERHGYRDRLQRLADERENFLFTGLWKKHAHVYEFLRSGQCLAEFTDSGSMQEELNYIDEACCLTARFNTDRPETVFDAETNLLVPPVSGEFVHETVTHALETDAVRERLQSGPDLYGEDVGERIVDYLAERRDADVFEWSHERQGFDDLDGQSVDYL</sequence>
<evidence type="ECO:0000259" key="1">
    <source>
        <dbReference type="Pfam" id="PF02350"/>
    </source>
</evidence>
<name>A0A7D5TR10_9EURY</name>
<organism evidence="2 3">
    <name type="scientific">Halosimplex pelagicum</name>
    <dbReference type="NCBI Taxonomy" id="869886"/>
    <lineage>
        <taxon>Archaea</taxon>
        <taxon>Methanobacteriati</taxon>
        <taxon>Methanobacteriota</taxon>
        <taxon>Stenosarchaea group</taxon>
        <taxon>Halobacteria</taxon>
        <taxon>Halobacteriales</taxon>
        <taxon>Haloarculaceae</taxon>
        <taxon>Halosimplex</taxon>
    </lineage>
</organism>
<dbReference type="OrthoDB" id="7018at2157"/>
<keyword evidence="3" id="KW-1185">Reference proteome</keyword>
<dbReference type="PANTHER" id="PTHR43174">
    <property type="entry name" value="UDP-N-ACETYLGLUCOSAMINE 2-EPIMERASE"/>
    <property type="match status" value="1"/>
</dbReference>
<proteinExistence type="predicted"/>
<dbReference type="GeneID" id="56081745"/>
<dbReference type="SUPFAM" id="SSF53756">
    <property type="entry name" value="UDP-Glycosyltransferase/glycogen phosphorylase"/>
    <property type="match status" value="1"/>
</dbReference>
<dbReference type="AlphaFoldDB" id="A0A7D5TR10"/>
<dbReference type="KEGG" id="hpel:HZS54_04110"/>
<feature type="domain" description="UDP-N-acetylglucosamine 2-epimerase" evidence="1">
    <location>
        <begin position="178"/>
        <end position="435"/>
    </location>
</feature>
<dbReference type="InterPro" id="IPR029767">
    <property type="entry name" value="WecB-like"/>
</dbReference>
<accession>A0A7D5TR10</accession>
<dbReference type="Gene3D" id="3.40.50.2000">
    <property type="entry name" value="Glycogen Phosphorylase B"/>
    <property type="match status" value="3"/>
</dbReference>
<dbReference type="Proteomes" id="UP000509346">
    <property type="component" value="Chromosome"/>
</dbReference>
<evidence type="ECO:0000313" key="2">
    <source>
        <dbReference type="EMBL" id="QLH80872.1"/>
    </source>
</evidence>
<dbReference type="RefSeq" id="WP_179920690.1">
    <property type="nucleotide sequence ID" value="NZ_CP058909.1"/>
</dbReference>
<protein>
    <submittedName>
        <fullName evidence="2">UDP-N-acetylglucosamine 2-epimerase</fullName>
    </submittedName>
</protein>
<feature type="domain" description="UDP-N-acetylglucosamine 2-epimerase" evidence="1">
    <location>
        <begin position="44"/>
        <end position="148"/>
    </location>
</feature>
<reference evidence="2 3" key="1">
    <citation type="submission" date="2020-07" db="EMBL/GenBank/DDBJ databases">
        <title>Halosimplex litoreum sp. nov. and Halosimplex rubrum sp. nov., isolated from different salt environments.</title>
        <authorList>
            <person name="Cui H."/>
        </authorList>
    </citation>
    <scope>NUCLEOTIDE SEQUENCE [LARGE SCALE GENOMIC DNA]</scope>
    <source>
        <strain evidence="2 3">R2</strain>
    </source>
</reference>
<evidence type="ECO:0000313" key="3">
    <source>
        <dbReference type="Proteomes" id="UP000509346"/>
    </source>
</evidence>
<dbReference type="PANTHER" id="PTHR43174:SF1">
    <property type="entry name" value="UDP-N-ACETYLGLUCOSAMINE 2-EPIMERASE"/>
    <property type="match status" value="1"/>
</dbReference>
<dbReference type="EMBL" id="CP058909">
    <property type="protein sequence ID" value="QLH80872.1"/>
    <property type="molecule type" value="Genomic_DNA"/>
</dbReference>
<gene>
    <name evidence="2" type="ORF">HZS54_04110</name>
</gene>
<dbReference type="Pfam" id="PF02350">
    <property type="entry name" value="Epimerase_2"/>
    <property type="match status" value="2"/>
</dbReference>
<dbReference type="InterPro" id="IPR003331">
    <property type="entry name" value="UDP_GlcNAc_Epimerase_2_dom"/>
</dbReference>